<reference evidence="2 3" key="1">
    <citation type="journal article" date="2018" name="Nat. Ecol. Evol.">
        <title>Shark genomes provide insights into elasmobranch evolution and the origin of vertebrates.</title>
        <authorList>
            <person name="Hara Y"/>
            <person name="Yamaguchi K"/>
            <person name="Onimaru K"/>
            <person name="Kadota M"/>
            <person name="Koyanagi M"/>
            <person name="Keeley SD"/>
            <person name="Tatsumi K"/>
            <person name="Tanaka K"/>
            <person name="Motone F"/>
            <person name="Kageyama Y"/>
            <person name="Nozu R"/>
            <person name="Adachi N"/>
            <person name="Nishimura O"/>
            <person name="Nakagawa R"/>
            <person name="Tanegashima C"/>
            <person name="Kiyatake I"/>
            <person name="Matsumoto R"/>
            <person name="Murakumo K"/>
            <person name="Nishida K"/>
            <person name="Terakita A"/>
            <person name="Kuratani S"/>
            <person name="Sato K"/>
            <person name="Hyodo S Kuraku.S."/>
        </authorList>
    </citation>
    <scope>NUCLEOTIDE SEQUENCE [LARGE SCALE GENOMIC DNA]</scope>
</reference>
<gene>
    <name evidence="2" type="ORF">scyTo_0016638</name>
</gene>
<evidence type="ECO:0000313" key="3">
    <source>
        <dbReference type="Proteomes" id="UP000288216"/>
    </source>
</evidence>
<dbReference type="OMA" id="NICIVES"/>
<name>A0A401PV74_SCYTO</name>
<sequence length="274" mass="31851">MEHKRAMLCWITRKSNKNTVDQQLEEQMRKTIQYYFEVLKRVVAVMKFLSERGLAFRGHEEKWGSPNNGKFMGAIELIAEFDPFLHEHLEKCKNEKVNATYLSKPVCEELIEIMGKHVQDEIVNQINNLDTKYYSIIVDSMPDLTHVEQLVIVFRYCYNGKTCERFLTFLPIENHSSTTLFNKIQQVLGEHKLSLENIRGQSYDNASNMKGSEKGLQALFKNINRYADYVPCAVHSLNLVEEKAVSTVPEVVDYFGILQELYVFFSGSPQRWGF</sequence>
<dbReference type="InterPro" id="IPR025398">
    <property type="entry name" value="DUF4371"/>
</dbReference>
<accession>A0A401PV74</accession>
<dbReference type="OrthoDB" id="10062065at2759"/>
<feature type="domain" description="DUF4371" evidence="1">
    <location>
        <begin position="24"/>
        <end position="213"/>
    </location>
</feature>
<dbReference type="Pfam" id="PF14291">
    <property type="entry name" value="DUF4371"/>
    <property type="match status" value="1"/>
</dbReference>
<dbReference type="EMBL" id="BFAA01010184">
    <property type="protein sequence ID" value="GCB77040.1"/>
    <property type="molecule type" value="Genomic_DNA"/>
</dbReference>
<organism evidence="2 3">
    <name type="scientific">Scyliorhinus torazame</name>
    <name type="common">Cloudy catshark</name>
    <name type="synonym">Catulus torazame</name>
    <dbReference type="NCBI Taxonomy" id="75743"/>
    <lineage>
        <taxon>Eukaryota</taxon>
        <taxon>Metazoa</taxon>
        <taxon>Chordata</taxon>
        <taxon>Craniata</taxon>
        <taxon>Vertebrata</taxon>
        <taxon>Chondrichthyes</taxon>
        <taxon>Elasmobranchii</taxon>
        <taxon>Galeomorphii</taxon>
        <taxon>Galeoidea</taxon>
        <taxon>Carcharhiniformes</taxon>
        <taxon>Scyliorhinidae</taxon>
        <taxon>Scyliorhinus</taxon>
    </lineage>
</organism>
<dbReference type="Proteomes" id="UP000288216">
    <property type="component" value="Unassembled WGS sequence"/>
</dbReference>
<dbReference type="PANTHER" id="PTHR45749">
    <property type="match status" value="1"/>
</dbReference>
<keyword evidence="3" id="KW-1185">Reference proteome</keyword>
<evidence type="ECO:0000259" key="1">
    <source>
        <dbReference type="Pfam" id="PF14291"/>
    </source>
</evidence>
<dbReference type="AlphaFoldDB" id="A0A401PV74"/>
<dbReference type="PANTHER" id="PTHR45749:SF23">
    <property type="entry name" value="ZINC FINGER MYM-TYPE PROTEIN 1-LIKE"/>
    <property type="match status" value="1"/>
</dbReference>
<dbReference type="InterPro" id="IPR012337">
    <property type="entry name" value="RNaseH-like_sf"/>
</dbReference>
<protein>
    <recommendedName>
        <fullName evidence="1">DUF4371 domain-containing protein</fullName>
    </recommendedName>
</protein>
<proteinExistence type="predicted"/>
<evidence type="ECO:0000313" key="2">
    <source>
        <dbReference type="EMBL" id="GCB77040.1"/>
    </source>
</evidence>
<dbReference type="SUPFAM" id="SSF53098">
    <property type="entry name" value="Ribonuclease H-like"/>
    <property type="match status" value="1"/>
</dbReference>
<dbReference type="STRING" id="75743.A0A401PV74"/>
<comment type="caution">
    <text evidence="2">The sequence shown here is derived from an EMBL/GenBank/DDBJ whole genome shotgun (WGS) entry which is preliminary data.</text>
</comment>